<dbReference type="SUPFAM" id="SSF46565">
    <property type="entry name" value="Chaperone J-domain"/>
    <property type="match status" value="1"/>
</dbReference>
<feature type="domain" description="J" evidence="4">
    <location>
        <begin position="494"/>
        <end position="564"/>
    </location>
</feature>
<evidence type="ECO:0000259" key="4">
    <source>
        <dbReference type="PROSITE" id="PS50076"/>
    </source>
</evidence>
<keyword evidence="1" id="KW-0677">Repeat</keyword>
<dbReference type="InterPro" id="IPR011990">
    <property type="entry name" value="TPR-like_helical_dom_sf"/>
</dbReference>
<dbReference type="PANTHER" id="PTHR45188:SF2">
    <property type="entry name" value="DNAJ HOMOLOG SUBFAMILY C MEMBER 7"/>
    <property type="match status" value="1"/>
</dbReference>
<dbReference type="PRINTS" id="PR00625">
    <property type="entry name" value="JDOMAIN"/>
</dbReference>
<dbReference type="Pfam" id="PF07719">
    <property type="entry name" value="TPR_2"/>
    <property type="match status" value="1"/>
</dbReference>
<feature type="repeat" description="TPR" evidence="3">
    <location>
        <begin position="440"/>
        <end position="473"/>
    </location>
</feature>
<dbReference type="Pfam" id="PF00226">
    <property type="entry name" value="DnaJ"/>
    <property type="match status" value="1"/>
</dbReference>
<keyword evidence="2 3" id="KW-0802">TPR repeat</keyword>
<dbReference type="InterPro" id="IPR036869">
    <property type="entry name" value="J_dom_sf"/>
</dbReference>
<dbReference type="Gene3D" id="1.10.287.110">
    <property type="entry name" value="DnaJ domain"/>
    <property type="match status" value="1"/>
</dbReference>
<name>A0ABP1Q3T0_9HEXA</name>
<dbReference type="SMART" id="SM00271">
    <property type="entry name" value="DnaJ"/>
    <property type="match status" value="1"/>
</dbReference>
<dbReference type="Proteomes" id="UP001642540">
    <property type="component" value="Unassembled WGS sequence"/>
</dbReference>
<evidence type="ECO:0000313" key="5">
    <source>
        <dbReference type="EMBL" id="CAL8087988.1"/>
    </source>
</evidence>
<dbReference type="PROSITE" id="PS50076">
    <property type="entry name" value="DNAJ_2"/>
    <property type="match status" value="1"/>
</dbReference>
<protein>
    <recommendedName>
        <fullName evidence="4">J domain-containing protein</fullName>
    </recommendedName>
</protein>
<dbReference type="Pfam" id="PF13181">
    <property type="entry name" value="TPR_8"/>
    <property type="match status" value="2"/>
</dbReference>
<dbReference type="PROSITE" id="PS50005">
    <property type="entry name" value="TPR"/>
    <property type="match status" value="3"/>
</dbReference>
<dbReference type="EMBL" id="CAXLJM020000022">
    <property type="protein sequence ID" value="CAL8087988.1"/>
    <property type="molecule type" value="Genomic_DNA"/>
</dbReference>
<dbReference type="SMART" id="SM00028">
    <property type="entry name" value="TPR"/>
    <property type="match status" value="7"/>
</dbReference>
<proteinExistence type="predicted"/>
<dbReference type="InterPro" id="IPR001623">
    <property type="entry name" value="DnaJ_domain"/>
</dbReference>
<dbReference type="Gene3D" id="1.25.40.10">
    <property type="entry name" value="Tetratricopeptide repeat domain"/>
    <property type="match status" value="1"/>
</dbReference>
<dbReference type="InterPro" id="IPR019734">
    <property type="entry name" value="TPR_rpt"/>
</dbReference>
<comment type="caution">
    <text evidence="5">The sequence shown here is derived from an EMBL/GenBank/DDBJ whole genome shotgun (WGS) entry which is preliminary data.</text>
</comment>
<evidence type="ECO:0000256" key="1">
    <source>
        <dbReference type="ARBA" id="ARBA00022737"/>
    </source>
</evidence>
<dbReference type="PANTHER" id="PTHR45188">
    <property type="entry name" value="DNAJ PROTEIN P58IPK HOMOLOG"/>
    <property type="match status" value="1"/>
</dbReference>
<evidence type="ECO:0000256" key="3">
    <source>
        <dbReference type="PROSITE-ProRule" id="PRU00339"/>
    </source>
</evidence>
<feature type="repeat" description="TPR" evidence="3">
    <location>
        <begin position="171"/>
        <end position="204"/>
    </location>
</feature>
<accession>A0ABP1Q3T0</accession>
<dbReference type="Pfam" id="PF13432">
    <property type="entry name" value="TPR_16"/>
    <property type="match status" value="1"/>
</dbReference>
<keyword evidence="6" id="KW-1185">Reference proteome</keyword>
<reference evidence="5 6" key="1">
    <citation type="submission" date="2024-08" db="EMBL/GenBank/DDBJ databases">
        <authorList>
            <person name="Cucini C."/>
            <person name="Frati F."/>
        </authorList>
    </citation>
    <scope>NUCLEOTIDE SEQUENCE [LARGE SCALE GENOMIC DNA]</scope>
</reference>
<dbReference type="CDD" id="cd06257">
    <property type="entry name" value="DnaJ"/>
    <property type="match status" value="1"/>
</dbReference>
<evidence type="ECO:0000313" key="6">
    <source>
        <dbReference type="Proteomes" id="UP001642540"/>
    </source>
</evidence>
<feature type="repeat" description="TPR" evidence="3">
    <location>
        <begin position="137"/>
        <end position="170"/>
    </location>
</feature>
<gene>
    <name evidence="5" type="ORF">ODALV1_LOCUS6912</name>
</gene>
<evidence type="ECO:0000256" key="2">
    <source>
        <dbReference type="ARBA" id="ARBA00022803"/>
    </source>
</evidence>
<organism evidence="5 6">
    <name type="scientific">Orchesella dallaii</name>
    <dbReference type="NCBI Taxonomy" id="48710"/>
    <lineage>
        <taxon>Eukaryota</taxon>
        <taxon>Metazoa</taxon>
        <taxon>Ecdysozoa</taxon>
        <taxon>Arthropoda</taxon>
        <taxon>Hexapoda</taxon>
        <taxon>Collembola</taxon>
        <taxon>Entomobryomorpha</taxon>
        <taxon>Entomobryoidea</taxon>
        <taxon>Orchesellidae</taxon>
        <taxon>Orchesellinae</taxon>
        <taxon>Orchesella</taxon>
    </lineage>
</organism>
<dbReference type="InterPro" id="IPR013105">
    <property type="entry name" value="TPR_2"/>
</dbReference>
<dbReference type="SUPFAM" id="SSF48452">
    <property type="entry name" value="TPR-like"/>
    <property type="match status" value="3"/>
</dbReference>
<sequence length="616" mass="69963">MEARLEDQEVPADCKMEISEDGPAAEVYTIDTDDSASECSDDDDDEVIPVPLRQKLQQRSNAATSSQGRVPSVISDHAFHARSDPAKIPDVIDLTAEDDNEDEIMIAEPPGSSGNHVDADDMPELIEVDPVPSREVGEDRKGKGNEHFKAGEYYQALEMYSKAIEAMPTDAAYYGNRSACYMMLKRYKEALADVRQALQLEPKYAKGYLRLIRTTLALGNVRECEIAFENVAKMNLDVGADPERERLIWLKKHCEDIEATKLKKDYRKLVFLTSQALDVATADNSMKMVKADALVRLGRHTEAQELCTEVLQNDVRCAEALYIRAMCLYLDDNLEKSIQFVRQGLQYAPDNNSFQTLYKKLKQIKECREAGSVKFTAHRYPEAKEDYSKCLAIVSNGDMINITIQSKLYFNLALIAQKQNKLDDSLQACTKAIALNSNYLKAIIHRARLYSTKEQYDDAVHDLEAALRIDPTLRDLKRELNNAKLAAKRAKRKDYYKILNVDKNATEDEIRKAYKKRALVHHPDRHASATEAVQKEQEKLFKDLGEAYEVLSDQKKRFRYDQGVDLVEERGYEPSYDPSSQDFLNVFFGNQGYPAFRPGQAGARSGHHGFNHFHRN</sequence>